<organism evidence="3 4">
    <name type="scientific">Knufia fluminis</name>
    <dbReference type="NCBI Taxonomy" id="191047"/>
    <lineage>
        <taxon>Eukaryota</taxon>
        <taxon>Fungi</taxon>
        <taxon>Dikarya</taxon>
        <taxon>Ascomycota</taxon>
        <taxon>Pezizomycotina</taxon>
        <taxon>Eurotiomycetes</taxon>
        <taxon>Chaetothyriomycetidae</taxon>
        <taxon>Chaetothyriales</taxon>
        <taxon>Trichomeriaceae</taxon>
        <taxon>Knufia</taxon>
    </lineage>
</organism>
<evidence type="ECO:0000256" key="1">
    <source>
        <dbReference type="SAM" id="MobiDB-lite"/>
    </source>
</evidence>
<sequence>MDSAPSPSPSDDYVMVDQSNASNLAIRTRIRSEDTEQYIDDESSDSDLGIRSLGSGSPSPSVAEGDDENDDADTDDVSMSSSDDDDPIDNPDTVSQYAISGPADGPHTIKPLQCRQSSCQEPFTTNVNVRSTGPGYIYQRSPNDAFPGAGALVPPPNTASQHTVIDLDSTGHQVPTKDVAPICGSASPKPCDHTTVDRDIMDLFVENALNTRLEQEYGSSGPRELHLRQQMMARLRSLPVDHPVIKEAMKLTRWGCFLFQHQYDLAEERKRIYNDVFTDIERAALWLLIVCDMEHLRPTCLFADLTTPGGLRFLSKLDSYSFEKGSKLALEIQRASSVAIDQEEVPTFLPLDQLQAHTRVETSQQAECIATSVANKSIFKQNLSDLIKTLQPAVQTRRQHGERISSHLKREAPAENADTASPPAKKQTIPGAYPVNSNVPSSSPRLPVRNSQKMPASEPFTLQETLKSSLPLACFVCAEGKRSPAFASVDLLRRHLEATHTVCGDRRGCGLFGTLCIKADELERVVRVLALIVKVRIAQKKFGVRLYSRTADFTPGTEEQSPAHADPFACFLCVLSPQDNFLANTADELREHLYSEHCRMSSCSGGQFACPKCEDLFPSQLRLRLHFFNCSRPMHGGPLSMAWAYLGHIEAAERDQYPTLAETKQGTETIATKDPLTTGSLSLQDHLRNSEILKRHEQANAVAYDESAKVQTPSAGPKPESTTGNYDHLPDEIKASPDKLQDWQDQLMLLEQQNRKRLMTQRQKQKMSEKEVHLGPETATASIA</sequence>
<feature type="compositionally biased region" description="Acidic residues" evidence="1">
    <location>
        <begin position="64"/>
        <end position="89"/>
    </location>
</feature>
<feature type="compositionally biased region" description="Polar residues" evidence="1">
    <location>
        <begin position="709"/>
        <end position="725"/>
    </location>
</feature>
<feature type="region of interest" description="Disordered" evidence="1">
    <location>
        <begin position="394"/>
        <end position="455"/>
    </location>
</feature>
<dbReference type="Proteomes" id="UP001316803">
    <property type="component" value="Unassembled WGS sequence"/>
</dbReference>
<feature type="region of interest" description="Disordered" evidence="1">
    <location>
        <begin position="754"/>
        <end position="784"/>
    </location>
</feature>
<reference evidence="3 4" key="1">
    <citation type="submission" date="2022-12" db="EMBL/GenBank/DDBJ databases">
        <title>Genomic features and morphological characterization of a novel Knufia sp. strain isolated from spacecraft assembly facility.</title>
        <authorList>
            <person name="Teixeira M."/>
            <person name="Chander A.M."/>
            <person name="Stajich J.E."/>
            <person name="Venkateswaran K."/>
        </authorList>
    </citation>
    <scope>NUCLEOTIDE SEQUENCE [LARGE SCALE GENOMIC DNA]</scope>
    <source>
        <strain evidence="3 4">FJI-L2-BK-P2</strain>
    </source>
</reference>
<dbReference type="EMBL" id="JAKLMC020000003">
    <property type="protein sequence ID" value="KAK5957133.1"/>
    <property type="molecule type" value="Genomic_DNA"/>
</dbReference>
<feature type="domain" description="C2H2-type" evidence="2">
    <location>
        <begin position="472"/>
        <end position="500"/>
    </location>
</feature>
<comment type="caution">
    <text evidence="3">The sequence shown here is derived from an EMBL/GenBank/DDBJ whole genome shotgun (WGS) entry which is preliminary data.</text>
</comment>
<feature type="compositionally biased region" description="Basic residues" evidence="1">
    <location>
        <begin position="755"/>
        <end position="765"/>
    </location>
</feature>
<feature type="compositionally biased region" description="Acidic residues" evidence="1">
    <location>
        <begin position="35"/>
        <end position="45"/>
    </location>
</feature>
<feature type="region of interest" description="Disordered" evidence="1">
    <location>
        <begin position="1"/>
        <end position="111"/>
    </location>
</feature>
<evidence type="ECO:0000313" key="4">
    <source>
        <dbReference type="Proteomes" id="UP001316803"/>
    </source>
</evidence>
<evidence type="ECO:0000259" key="2">
    <source>
        <dbReference type="SMART" id="SM00355"/>
    </source>
</evidence>
<name>A0AAN8F5M8_9EURO</name>
<accession>A0AAN8F5M8</accession>
<protein>
    <recommendedName>
        <fullName evidence="2">C2H2-type domain-containing protein</fullName>
    </recommendedName>
</protein>
<evidence type="ECO:0000313" key="3">
    <source>
        <dbReference type="EMBL" id="KAK5957133.1"/>
    </source>
</evidence>
<feature type="domain" description="C2H2-type" evidence="2">
    <location>
        <begin position="568"/>
        <end position="597"/>
    </location>
</feature>
<proteinExistence type="predicted"/>
<keyword evidence="4" id="KW-1185">Reference proteome</keyword>
<gene>
    <name evidence="3" type="ORF">OHC33_001502</name>
</gene>
<dbReference type="InterPro" id="IPR013087">
    <property type="entry name" value="Znf_C2H2_type"/>
</dbReference>
<dbReference type="AlphaFoldDB" id="A0AAN8F5M8"/>
<feature type="region of interest" description="Disordered" evidence="1">
    <location>
        <begin position="705"/>
        <end position="733"/>
    </location>
</feature>
<feature type="domain" description="C2H2-type" evidence="2">
    <location>
        <begin position="608"/>
        <end position="635"/>
    </location>
</feature>
<dbReference type="SMART" id="SM00355">
    <property type="entry name" value="ZnF_C2H2"/>
    <property type="match status" value="3"/>
</dbReference>
<feature type="compositionally biased region" description="Low complexity" evidence="1">
    <location>
        <begin position="434"/>
        <end position="451"/>
    </location>
</feature>
<feature type="compositionally biased region" description="Basic and acidic residues" evidence="1">
    <location>
        <begin position="399"/>
        <end position="413"/>
    </location>
</feature>
<feature type="compositionally biased region" description="Low complexity" evidence="1">
    <location>
        <begin position="1"/>
        <end position="12"/>
    </location>
</feature>